<dbReference type="KEGG" id="mhk:DFR87_09300"/>
<evidence type="ECO:0000259" key="1">
    <source>
        <dbReference type="SMART" id="SM00382"/>
    </source>
</evidence>
<dbReference type="Gene3D" id="3.40.50.300">
    <property type="entry name" value="P-loop containing nucleotide triphosphate hydrolases"/>
    <property type="match status" value="1"/>
</dbReference>
<dbReference type="SMART" id="SM00382">
    <property type="entry name" value="AAA"/>
    <property type="match status" value="1"/>
</dbReference>
<evidence type="ECO:0000313" key="2">
    <source>
        <dbReference type="EMBL" id="AWR99854.1"/>
    </source>
</evidence>
<keyword evidence="3" id="KW-1185">Reference proteome</keyword>
<organism evidence="2 3">
    <name type="scientific">Metallosphaera hakonensis JCM 8857 = DSM 7519</name>
    <dbReference type="NCBI Taxonomy" id="1293036"/>
    <lineage>
        <taxon>Archaea</taxon>
        <taxon>Thermoproteota</taxon>
        <taxon>Thermoprotei</taxon>
        <taxon>Sulfolobales</taxon>
        <taxon>Sulfolobaceae</taxon>
        <taxon>Metallosphaera</taxon>
    </lineage>
</organism>
<reference evidence="2 3" key="1">
    <citation type="submission" date="2018-05" db="EMBL/GenBank/DDBJ databases">
        <title>Complete Genome Sequences of Extremely Thermoacidophilic, Metal-Mobilizing Type-Strain Members of the Archaeal Family Sulfolobaceae: Acidianus brierleyi DSM-1651T, Acidianus sulfidivorans DSM-18786T, Metallosphaera hakonensis DSM-7519T, and Metallosphaera prunae DSM-10039T.</title>
        <authorList>
            <person name="Counts J.A."/>
            <person name="Kelly R.M."/>
        </authorList>
    </citation>
    <scope>NUCLEOTIDE SEQUENCE [LARGE SCALE GENOMIC DNA]</scope>
    <source>
        <strain evidence="2 3">HO1-1</strain>
    </source>
</reference>
<dbReference type="Proteomes" id="UP000247586">
    <property type="component" value="Chromosome"/>
</dbReference>
<dbReference type="EMBL" id="CP029287">
    <property type="protein sequence ID" value="AWR99854.1"/>
    <property type="molecule type" value="Genomic_DNA"/>
</dbReference>
<gene>
    <name evidence="2" type="ORF">DFR87_09300</name>
</gene>
<evidence type="ECO:0000313" key="3">
    <source>
        <dbReference type="Proteomes" id="UP000247586"/>
    </source>
</evidence>
<protein>
    <recommendedName>
        <fullName evidence="1">AAA+ ATPase domain-containing protein</fullName>
    </recommendedName>
</protein>
<dbReference type="InterPro" id="IPR003593">
    <property type="entry name" value="AAA+_ATPase"/>
</dbReference>
<dbReference type="InterPro" id="IPR027417">
    <property type="entry name" value="P-loop_NTPase"/>
</dbReference>
<dbReference type="RefSeq" id="WP_110369399.1">
    <property type="nucleotide sequence ID" value="NZ_CP029287.2"/>
</dbReference>
<reference evidence="3" key="3">
    <citation type="submission" date="2020-03" db="EMBL/GenBank/DDBJ databases">
        <title>Sequencing and Assembly of Multiple Reported Metal-Biooxidizing Members of the Extremely Thermoacidophilic Archaeal Family Sulfolobaceae.</title>
        <authorList>
            <person name="Counts J.A."/>
            <person name="Kelly R.M."/>
        </authorList>
    </citation>
    <scope>NUCLEOTIDE SEQUENCE [LARGE SCALE GENOMIC DNA]</scope>
    <source>
        <strain evidence="3">HO1-1</strain>
    </source>
</reference>
<feature type="domain" description="AAA+ ATPase" evidence="1">
    <location>
        <begin position="37"/>
        <end position="227"/>
    </location>
</feature>
<dbReference type="SUPFAM" id="SSF52540">
    <property type="entry name" value="P-loop containing nucleoside triphosphate hydrolases"/>
    <property type="match status" value="1"/>
</dbReference>
<name>A0A2U9IV18_9CREN</name>
<dbReference type="AlphaFoldDB" id="A0A2U9IV18"/>
<proteinExistence type="predicted"/>
<accession>A0A2U9IV18</accession>
<dbReference type="GeneID" id="36835536"/>
<sequence>MSCNFPPDTVSTWGSKNEILGTKYKRYYNEIKERLLSARKVFIFGDPGMGKTTILLNISRELREISERYLPIYMDLSSDKSFTEEFWFYVRNSTIVPMISGMISSRRREIGYTKWEQLKKDFETWMKSRCRNSQDPLIRLYSLNFQDCKVYDGLDGIVTFLSDLSSLNLSPVLLMDEARGEHFFPFIHKLVNSGQVYLAVASPTGVLATVKDEAVLRRIRENFVQLDPLKLEDAVEILLGMCKEIGKDLAETVYDHGMTIAQLITEAKSTYRDLLYECKQDLSCVEENVKKHGQITEIQKVSKEMESIVRECLVELKDELGIERVFETGKKVTGNRSSRNIDIVFVSHGYLFLGDVKLTNGEVVKGNSMENVMDVIGIGTQEIEREKYTVGGVIVFTNGKVFDFPGFTVNLSNKAIWKALREGRCVEELKDNLKRQLESILRGVALR</sequence>
<dbReference type="STRING" id="1293036.GCA_001315825_03199"/>
<reference evidence="3" key="2">
    <citation type="submission" date="2020-03" db="EMBL/GenBank/DDBJ databases">
        <title>Complete Genome Sequences of Extremely Thermoacidophilic, Metal-Mobilizing Type-Strain Members of the Archaeal Family Sulfolobaceae: Acidianus brierleyi DSM-1651T, Acidianus sulfidivorans DSM-18786T, Metallosphaera hakonensis DSM-7519T, and Metallosphaera prunae DSM-10039T.</title>
        <authorList>
            <person name="Counts J.A."/>
            <person name="Kelly R.M."/>
        </authorList>
    </citation>
    <scope>NUCLEOTIDE SEQUENCE [LARGE SCALE GENOMIC DNA]</scope>
    <source>
        <strain evidence="3">HO1-1</strain>
    </source>
</reference>
<dbReference type="OrthoDB" id="40994at2157"/>